<reference evidence="1" key="1">
    <citation type="submission" date="2021-06" db="EMBL/GenBank/DDBJ databases">
        <authorList>
            <person name="Kallberg Y."/>
            <person name="Tangrot J."/>
            <person name="Rosling A."/>
        </authorList>
    </citation>
    <scope>NUCLEOTIDE SEQUENCE</scope>
    <source>
        <strain evidence="1">BR232B</strain>
    </source>
</reference>
<proteinExistence type="predicted"/>
<accession>A0A9N9H858</accession>
<evidence type="ECO:0000313" key="1">
    <source>
        <dbReference type="EMBL" id="CAG8660625.1"/>
    </source>
</evidence>
<dbReference type="EMBL" id="CAJVPI010003640">
    <property type="protein sequence ID" value="CAG8660625.1"/>
    <property type="molecule type" value="Genomic_DNA"/>
</dbReference>
<feature type="non-terminal residue" evidence="1">
    <location>
        <position position="1"/>
    </location>
</feature>
<comment type="caution">
    <text evidence="1">The sequence shown here is derived from an EMBL/GenBank/DDBJ whole genome shotgun (WGS) entry which is preliminary data.</text>
</comment>
<evidence type="ECO:0000313" key="2">
    <source>
        <dbReference type="Proteomes" id="UP000789739"/>
    </source>
</evidence>
<feature type="non-terminal residue" evidence="1">
    <location>
        <position position="49"/>
    </location>
</feature>
<dbReference type="Proteomes" id="UP000789739">
    <property type="component" value="Unassembled WGS sequence"/>
</dbReference>
<dbReference type="AlphaFoldDB" id="A0A9N9H858"/>
<gene>
    <name evidence="1" type="ORF">PBRASI_LOCUS10762</name>
</gene>
<protein>
    <submittedName>
        <fullName evidence="1">8098_t:CDS:1</fullName>
    </submittedName>
</protein>
<name>A0A9N9H858_9GLOM</name>
<sequence>GTGRICGEIGQSLRQRLGGGLQQARHENVLGLLSFWVKRRPGTAIQMKK</sequence>
<organism evidence="1 2">
    <name type="scientific">Paraglomus brasilianum</name>
    <dbReference type="NCBI Taxonomy" id="144538"/>
    <lineage>
        <taxon>Eukaryota</taxon>
        <taxon>Fungi</taxon>
        <taxon>Fungi incertae sedis</taxon>
        <taxon>Mucoromycota</taxon>
        <taxon>Glomeromycotina</taxon>
        <taxon>Glomeromycetes</taxon>
        <taxon>Paraglomerales</taxon>
        <taxon>Paraglomeraceae</taxon>
        <taxon>Paraglomus</taxon>
    </lineage>
</organism>
<keyword evidence="2" id="KW-1185">Reference proteome</keyword>